<dbReference type="InterPro" id="IPR003439">
    <property type="entry name" value="ABC_transporter-like_ATP-bd"/>
</dbReference>
<dbReference type="EMBL" id="MDJY01000031">
    <property type="protein sequence ID" value="OUE25030.1"/>
    <property type="molecule type" value="Genomic_DNA"/>
</dbReference>
<dbReference type="PROSITE" id="PS00211">
    <property type="entry name" value="ABC_TRANSPORTER_1"/>
    <property type="match status" value="1"/>
</dbReference>
<dbReference type="GO" id="GO:0022857">
    <property type="term" value="F:transmembrane transporter activity"/>
    <property type="evidence" value="ECO:0007669"/>
    <property type="project" value="TreeGrafter"/>
</dbReference>
<reference evidence="4 5" key="1">
    <citation type="submission" date="2016-08" db="EMBL/GenBank/DDBJ databases">
        <title>Genome sequence of Clavibacter michiganensis spp strain CFBP8017.</title>
        <authorList>
            <person name="Thapa S.P."/>
            <person name="Coaker G."/>
            <person name="Jacques M.-A."/>
        </authorList>
    </citation>
    <scope>NUCLEOTIDE SEQUENCE [LARGE SCALE GENOMIC DNA]</scope>
    <source>
        <strain evidence="4">CFBP8017</strain>
    </source>
</reference>
<evidence type="ECO:0000256" key="1">
    <source>
        <dbReference type="ARBA" id="ARBA00022741"/>
    </source>
</evidence>
<dbReference type="InterPro" id="IPR003593">
    <property type="entry name" value="AAA+_ATPase"/>
</dbReference>
<organism evidence="4 5">
    <name type="scientific">Clavibacter michiganensis</name>
    <dbReference type="NCBI Taxonomy" id="28447"/>
    <lineage>
        <taxon>Bacteria</taxon>
        <taxon>Bacillati</taxon>
        <taxon>Actinomycetota</taxon>
        <taxon>Actinomycetes</taxon>
        <taxon>Micrococcales</taxon>
        <taxon>Microbacteriaceae</taxon>
        <taxon>Clavibacter</taxon>
    </lineage>
</organism>
<protein>
    <submittedName>
        <fullName evidence="4">Alpha-D-ribose 1-methylphosphonate 5-triphosphate synthase subunit PhnL</fullName>
    </submittedName>
</protein>
<dbReference type="GO" id="GO:0016887">
    <property type="term" value="F:ATP hydrolysis activity"/>
    <property type="evidence" value="ECO:0007669"/>
    <property type="project" value="InterPro"/>
</dbReference>
<proteinExistence type="predicted"/>
<keyword evidence="2" id="KW-0067">ATP-binding</keyword>
<evidence type="ECO:0000313" key="5">
    <source>
        <dbReference type="Proteomes" id="UP000195011"/>
    </source>
</evidence>
<dbReference type="InterPro" id="IPR027417">
    <property type="entry name" value="P-loop_NTPase"/>
</dbReference>
<evidence type="ECO:0000259" key="3">
    <source>
        <dbReference type="PROSITE" id="PS50893"/>
    </source>
</evidence>
<dbReference type="PROSITE" id="PS50893">
    <property type="entry name" value="ABC_TRANSPORTER_2"/>
    <property type="match status" value="1"/>
</dbReference>
<dbReference type="SMART" id="SM00382">
    <property type="entry name" value="AAA"/>
    <property type="match status" value="1"/>
</dbReference>
<dbReference type="AlphaFoldDB" id="A0A251YLB6"/>
<dbReference type="NCBIfam" id="TIGR02324">
    <property type="entry name" value="CP_lyasePhnL"/>
    <property type="match status" value="1"/>
</dbReference>
<dbReference type="GO" id="GO:0005886">
    <property type="term" value="C:plasma membrane"/>
    <property type="evidence" value="ECO:0007669"/>
    <property type="project" value="TreeGrafter"/>
</dbReference>
<feature type="domain" description="ABC transporter" evidence="3">
    <location>
        <begin position="24"/>
        <end position="273"/>
    </location>
</feature>
<dbReference type="GO" id="GO:0005524">
    <property type="term" value="F:ATP binding"/>
    <property type="evidence" value="ECO:0007669"/>
    <property type="project" value="UniProtKB-KW"/>
</dbReference>
<gene>
    <name evidence="4" type="primary">phnL</name>
    <name evidence="4" type="ORF">BFL36_05670</name>
</gene>
<dbReference type="Proteomes" id="UP000195011">
    <property type="component" value="Unassembled WGS sequence"/>
</dbReference>
<comment type="caution">
    <text evidence="4">The sequence shown here is derived from an EMBL/GenBank/DDBJ whole genome shotgun (WGS) entry which is preliminary data.</text>
</comment>
<dbReference type="Gene3D" id="3.40.50.300">
    <property type="entry name" value="P-loop containing nucleotide triphosphate hydrolases"/>
    <property type="match status" value="1"/>
</dbReference>
<dbReference type="Pfam" id="PF00005">
    <property type="entry name" value="ABC_tran"/>
    <property type="match status" value="1"/>
</dbReference>
<dbReference type="InterPro" id="IPR017871">
    <property type="entry name" value="ABC_transporter-like_CS"/>
</dbReference>
<evidence type="ECO:0000313" key="4">
    <source>
        <dbReference type="EMBL" id="OUE25030.1"/>
    </source>
</evidence>
<sequence length="274" mass="28365">MIRPMTGSTAGPGPVPAPVPTPVLTVDGVAKTFTMHLQGGQRLAVLDGLSFVVGRGESVVLGGPSGAGKSTVLKLVYGNYQADRGRILVHGTGPRGEVDIVTAAPRAVLAARLHAVGYVSQFLRCVPRVGTLDVVAEPLVARGVDAEEARDRAARMLTRLSIPERLWSLPPATFSGGEQQRVNVARGFLPELPLLLLDEPTASLDARNRDVVVELIAEKRDAGVGMLGIFHDAEVRAAVADRIVDVEAFVPALTGAAGAVAGAVAADALAGAAR</sequence>
<dbReference type="SUPFAM" id="SSF52540">
    <property type="entry name" value="P-loop containing nucleoside triphosphate hydrolases"/>
    <property type="match status" value="1"/>
</dbReference>
<evidence type="ECO:0000256" key="2">
    <source>
        <dbReference type="ARBA" id="ARBA00022840"/>
    </source>
</evidence>
<dbReference type="InterPro" id="IPR012701">
    <property type="entry name" value="CP_lyase_PhnL"/>
</dbReference>
<dbReference type="PANTHER" id="PTHR24220">
    <property type="entry name" value="IMPORT ATP-BINDING PROTEIN"/>
    <property type="match status" value="1"/>
</dbReference>
<keyword evidence="1" id="KW-0547">Nucleotide-binding</keyword>
<name>A0A251YLB6_9MICO</name>
<dbReference type="InterPro" id="IPR015854">
    <property type="entry name" value="ABC_transpr_LolD-like"/>
</dbReference>
<accession>A0A251YLB6</accession>